<keyword evidence="1" id="KW-0808">Transferase</keyword>
<evidence type="ECO:0000313" key="9">
    <source>
        <dbReference type="Proteomes" id="UP000557772"/>
    </source>
</evidence>
<evidence type="ECO:0000256" key="5">
    <source>
        <dbReference type="ARBA" id="ARBA00038121"/>
    </source>
</evidence>
<keyword evidence="9" id="KW-1185">Reference proteome</keyword>
<keyword evidence="2" id="KW-0547">Nucleotide-binding</keyword>
<dbReference type="Pfam" id="PF00288">
    <property type="entry name" value="GHMP_kinases_N"/>
    <property type="match status" value="1"/>
</dbReference>
<dbReference type="PIRSF" id="PIRSF036406">
    <property type="entry name" value="Hept_kin"/>
    <property type="match status" value="1"/>
</dbReference>
<dbReference type="EMBL" id="JABENB010000003">
    <property type="protein sequence ID" value="NNG41177.1"/>
    <property type="molecule type" value="Genomic_DNA"/>
</dbReference>
<evidence type="ECO:0000259" key="6">
    <source>
        <dbReference type="Pfam" id="PF00288"/>
    </source>
</evidence>
<dbReference type="PANTHER" id="PTHR32463">
    <property type="entry name" value="L-FUCOSE KINASE"/>
    <property type="match status" value="1"/>
</dbReference>
<feature type="domain" description="GHMP kinase N-terminal" evidence="6">
    <location>
        <begin position="100"/>
        <end position="187"/>
    </location>
</feature>
<evidence type="ECO:0000256" key="2">
    <source>
        <dbReference type="ARBA" id="ARBA00022741"/>
    </source>
</evidence>
<dbReference type="InterPro" id="IPR052203">
    <property type="entry name" value="GHMP_Kinase-Related"/>
</dbReference>
<proteinExistence type="inferred from homology"/>
<dbReference type="RefSeq" id="WP_171158252.1">
    <property type="nucleotide sequence ID" value="NZ_JABENB010000003.1"/>
</dbReference>
<comment type="caution">
    <text evidence="8">The sequence shown here is derived from an EMBL/GenBank/DDBJ whole genome shotgun (WGS) entry which is preliminary data.</text>
</comment>
<evidence type="ECO:0000259" key="7">
    <source>
        <dbReference type="Pfam" id="PF08544"/>
    </source>
</evidence>
<dbReference type="InterPro" id="IPR014606">
    <property type="entry name" value="Heptose_7-P_kinase"/>
</dbReference>
<dbReference type="Pfam" id="PF08544">
    <property type="entry name" value="GHMP_kinases_C"/>
    <property type="match status" value="1"/>
</dbReference>
<dbReference type="InterPro" id="IPR006204">
    <property type="entry name" value="GHMP_kinase_N_dom"/>
</dbReference>
<keyword evidence="3 8" id="KW-0418">Kinase</keyword>
<name>A0A849AN08_9MICO</name>
<evidence type="ECO:0000256" key="3">
    <source>
        <dbReference type="ARBA" id="ARBA00022777"/>
    </source>
</evidence>
<dbReference type="GO" id="GO:0005524">
    <property type="term" value="F:ATP binding"/>
    <property type="evidence" value="ECO:0007669"/>
    <property type="project" value="UniProtKB-KW"/>
</dbReference>
<dbReference type="Proteomes" id="UP000557772">
    <property type="component" value="Unassembled WGS sequence"/>
</dbReference>
<sequence length="361" mass="38900">MTATDDRLLPDRDAVDPSRPVLRARAPLRISFAGGGTDVTPFPQREGGAVLSATISAFAFSTLRPRSDGVITVQSLDYGMSIGFGVDDPVEFDGKLDLPKAAIGRIRNIDGARPSGGFDLFLHTQAPPGSGLGSSSAVMVSVIGLVAQHCGLDLTPYDVAELAYRLEREDLGIPGGSQDQYAAAFGGFNFIEFKPDEVIVNPLRVRDDTAHELEHNMLLAFTGNTRVSDHIIEDQRSRYEGGNSDALEGLRAQKVLAERMKVALVRGEVDEFGRMLGEAWAQKRKMSDRISTPLIDEAVTTALDAGALGGKVTGAGGGGHLIFVCEFERRHIVAQELLRLGLTLSEITFSQHGMTTWRGQH</sequence>
<dbReference type="GO" id="GO:0050201">
    <property type="term" value="F:fucokinase activity"/>
    <property type="evidence" value="ECO:0007669"/>
    <property type="project" value="TreeGrafter"/>
</dbReference>
<dbReference type="PRINTS" id="PR00960">
    <property type="entry name" value="LMBPPROTEIN"/>
</dbReference>
<feature type="domain" description="GHMP kinase C-terminal" evidence="7">
    <location>
        <begin position="260"/>
        <end position="337"/>
    </location>
</feature>
<dbReference type="InterPro" id="IPR036554">
    <property type="entry name" value="GHMP_kinase_C_sf"/>
</dbReference>
<gene>
    <name evidence="8" type="ORF">HJ588_18105</name>
</gene>
<keyword evidence="4" id="KW-0067">ATP-binding</keyword>
<dbReference type="SUPFAM" id="SSF55060">
    <property type="entry name" value="GHMP Kinase, C-terminal domain"/>
    <property type="match status" value="1"/>
</dbReference>
<dbReference type="PANTHER" id="PTHR32463:SF0">
    <property type="entry name" value="L-FUCOSE KINASE"/>
    <property type="match status" value="1"/>
</dbReference>
<dbReference type="InterPro" id="IPR001174">
    <property type="entry name" value="HddA/FKP"/>
</dbReference>
<organism evidence="8 9">
    <name type="scientific">Flexivirga aerilata</name>
    <dbReference type="NCBI Taxonomy" id="1656889"/>
    <lineage>
        <taxon>Bacteria</taxon>
        <taxon>Bacillati</taxon>
        <taxon>Actinomycetota</taxon>
        <taxon>Actinomycetes</taxon>
        <taxon>Micrococcales</taxon>
        <taxon>Dermacoccaceae</taxon>
        <taxon>Flexivirga</taxon>
    </lineage>
</organism>
<dbReference type="InterPro" id="IPR020568">
    <property type="entry name" value="Ribosomal_Su5_D2-typ_SF"/>
</dbReference>
<dbReference type="SUPFAM" id="SSF54211">
    <property type="entry name" value="Ribosomal protein S5 domain 2-like"/>
    <property type="match status" value="1"/>
</dbReference>
<dbReference type="InterPro" id="IPR013750">
    <property type="entry name" value="GHMP_kinase_C_dom"/>
</dbReference>
<evidence type="ECO:0000256" key="4">
    <source>
        <dbReference type="ARBA" id="ARBA00022840"/>
    </source>
</evidence>
<evidence type="ECO:0000256" key="1">
    <source>
        <dbReference type="ARBA" id="ARBA00022679"/>
    </source>
</evidence>
<comment type="similarity">
    <text evidence="5">Belongs to the GHMP kinase family.</text>
</comment>
<protein>
    <submittedName>
        <fullName evidence="8">GHMP kinase</fullName>
    </submittedName>
</protein>
<dbReference type="AlphaFoldDB" id="A0A849AN08"/>
<reference evidence="8 9" key="1">
    <citation type="submission" date="2020-05" db="EMBL/GenBank/DDBJ databases">
        <title>Flexivirga sp. ID2601S isolated from air conditioner.</title>
        <authorList>
            <person name="Kim D.H."/>
        </authorList>
    </citation>
    <scope>NUCLEOTIDE SEQUENCE [LARGE SCALE GENOMIC DNA]</scope>
    <source>
        <strain evidence="8 9">ID2601S</strain>
    </source>
</reference>
<accession>A0A849AN08</accession>
<dbReference type="GO" id="GO:0042352">
    <property type="term" value="P:GDP-L-fucose salvage"/>
    <property type="evidence" value="ECO:0007669"/>
    <property type="project" value="TreeGrafter"/>
</dbReference>
<evidence type="ECO:0000313" key="8">
    <source>
        <dbReference type="EMBL" id="NNG41177.1"/>
    </source>
</evidence>
<dbReference type="Gene3D" id="3.30.230.120">
    <property type="match status" value="1"/>
</dbReference>